<evidence type="ECO:0000313" key="2">
    <source>
        <dbReference type="Proteomes" id="UP000246410"/>
    </source>
</evidence>
<dbReference type="Proteomes" id="UP000246410">
    <property type="component" value="Unassembled WGS sequence"/>
</dbReference>
<protein>
    <submittedName>
        <fullName evidence="1">Uncharacterized protein</fullName>
    </submittedName>
</protein>
<evidence type="ECO:0000313" key="1">
    <source>
        <dbReference type="EMBL" id="PWV76013.1"/>
    </source>
</evidence>
<proteinExistence type="predicted"/>
<organism evidence="1 2">
    <name type="scientific">Nocardia neocaledoniensis</name>
    <dbReference type="NCBI Taxonomy" id="236511"/>
    <lineage>
        <taxon>Bacteria</taxon>
        <taxon>Bacillati</taxon>
        <taxon>Actinomycetota</taxon>
        <taxon>Actinomycetes</taxon>
        <taxon>Mycobacteriales</taxon>
        <taxon>Nocardiaceae</taxon>
        <taxon>Nocardia</taxon>
    </lineage>
</organism>
<reference evidence="1 2" key="1">
    <citation type="submission" date="2018-05" db="EMBL/GenBank/DDBJ databases">
        <title>Genomic Encyclopedia of Type Strains, Phase IV (KMG-IV): sequencing the most valuable type-strain genomes for metagenomic binning, comparative biology and taxonomic classification.</title>
        <authorList>
            <person name="Goeker M."/>
        </authorList>
    </citation>
    <scope>NUCLEOTIDE SEQUENCE [LARGE SCALE GENOMIC DNA]</scope>
    <source>
        <strain evidence="1 2">DSM 44717</strain>
    </source>
</reference>
<gene>
    <name evidence="1" type="ORF">DFR69_104115</name>
</gene>
<dbReference type="EMBL" id="QGTL01000004">
    <property type="protein sequence ID" value="PWV76013.1"/>
    <property type="molecule type" value="Genomic_DNA"/>
</dbReference>
<sequence>MGSRSSSPMAHESTLHAALATEIDGLSAELVDRMFSTAMRTASLEVDYVPQIFTGTLKFLPCLGRPG</sequence>
<name>A0A317NMI5_9NOCA</name>
<keyword evidence="2" id="KW-1185">Reference proteome</keyword>
<comment type="caution">
    <text evidence="1">The sequence shown here is derived from an EMBL/GenBank/DDBJ whole genome shotgun (WGS) entry which is preliminary data.</text>
</comment>
<accession>A0A317NMI5</accession>
<dbReference type="AlphaFoldDB" id="A0A317NMI5"/>